<dbReference type="EMBL" id="JASBWT010000004">
    <property type="protein sequence ID" value="KAJ9105257.1"/>
    <property type="molecule type" value="Genomic_DNA"/>
</dbReference>
<sequence>MSISNHTTAYTKLSNIYYERKAGTERACYVCRMPTTTVLATLKSEDFLYVCPKHLEDSVTPIPEPTPSGPTAEEIAKVVKEHEEKEAQRRKAAAEKDGKASDSAKEKEKDELFKPTTATGIIPPSAASVSESASASTLIKATGGHRRYALHRGIFTMRQRELRAREQGVQAKEKSKGAFFAAGSVL</sequence>
<protein>
    <submittedName>
        <fullName evidence="1">Uncharacterized protein</fullName>
    </submittedName>
</protein>
<accession>A0ACC2W3P2</accession>
<dbReference type="Proteomes" id="UP001227268">
    <property type="component" value="Unassembled WGS sequence"/>
</dbReference>
<keyword evidence="2" id="KW-1185">Reference proteome</keyword>
<organism evidence="1 2">
    <name type="scientific">Naganishia friedmannii</name>
    <dbReference type="NCBI Taxonomy" id="89922"/>
    <lineage>
        <taxon>Eukaryota</taxon>
        <taxon>Fungi</taxon>
        <taxon>Dikarya</taxon>
        <taxon>Basidiomycota</taxon>
        <taxon>Agaricomycotina</taxon>
        <taxon>Tremellomycetes</taxon>
        <taxon>Filobasidiales</taxon>
        <taxon>Filobasidiaceae</taxon>
        <taxon>Naganishia</taxon>
    </lineage>
</organism>
<reference evidence="1" key="1">
    <citation type="submission" date="2023-04" db="EMBL/GenBank/DDBJ databases">
        <title>Draft Genome sequencing of Naganishia species isolated from polar environments using Oxford Nanopore Technology.</title>
        <authorList>
            <person name="Leo P."/>
            <person name="Venkateswaran K."/>
        </authorList>
    </citation>
    <scope>NUCLEOTIDE SEQUENCE</scope>
    <source>
        <strain evidence="1">MNA-CCFEE 5423</strain>
    </source>
</reference>
<proteinExistence type="predicted"/>
<name>A0ACC2W3P2_9TREE</name>
<gene>
    <name evidence="1" type="ORF">QFC21_001624</name>
</gene>
<evidence type="ECO:0000313" key="2">
    <source>
        <dbReference type="Proteomes" id="UP001227268"/>
    </source>
</evidence>
<comment type="caution">
    <text evidence="1">The sequence shown here is derived from an EMBL/GenBank/DDBJ whole genome shotgun (WGS) entry which is preliminary data.</text>
</comment>
<evidence type="ECO:0000313" key="1">
    <source>
        <dbReference type="EMBL" id="KAJ9105257.1"/>
    </source>
</evidence>